<dbReference type="Proteomes" id="UP001165065">
    <property type="component" value="Unassembled WGS sequence"/>
</dbReference>
<evidence type="ECO:0000313" key="3">
    <source>
        <dbReference type="Proteomes" id="UP001165065"/>
    </source>
</evidence>
<accession>A0A9W7GHW8</accession>
<dbReference type="AlphaFoldDB" id="A0A9W7GHW8"/>
<feature type="signal peptide" evidence="1">
    <location>
        <begin position="1"/>
        <end position="20"/>
    </location>
</feature>
<evidence type="ECO:0000313" key="2">
    <source>
        <dbReference type="EMBL" id="GMI44573.1"/>
    </source>
</evidence>
<gene>
    <name evidence="2" type="ORF">TrCOL_g2362</name>
</gene>
<reference evidence="3" key="1">
    <citation type="journal article" date="2023" name="Commun. Biol.">
        <title>Genome analysis of Parmales, the sister group of diatoms, reveals the evolutionary specialization of diatoms from phago-mixotrophs to photoautotrophs.</title>
        <authorList>
            <person name="Ban H."/>
            <person name="Sato S."/>
            <person name="Yoshikawa S."/>
            <person name="Yamada K."/>
            <person name="Nakamura Y."/>
            <person name="Ichinomiya M."/>
            <person name="Sato N."/>
            <person name="Blanc-Mathieu R."/>
            <person name="Endo H."/>
            <person name="Kuwata A."/>
            <person name="Ogata H."/>
        </authorList>
    </citation>
    <scope>NUCLEOTIDE SEQUENCE [LARGE SCALE GENOMIC DNA]</scope>
</reference>
<keyword evidence="1" id="KW-0732">Signal</keyword>
<dbReference type="OrthoDB" id="72053at2759"/>
<protein>
    <submittedName>
        <fullName evidence="2">Uncharacterized protein</fullName>
    </submittedName>
</protein>
<feature type="chain" id="PRO_5040846200" evidence="1">
    <location>
        <begin position="21"/>
        <end position="266"/>
    </location>
</feature>
<organism evidence="2 3">
    <name type="scientific">Triparma columacea</name>
    <dbReference type="NCBI Taxonomy" id="722753"/>
    <lineage>
        <taxon>Eukaryota</taxon>
        <taxon>Sar</taxon>
        <taxon>Stramenopiles</taxon>
        <taxon>Ochrophyta</taxon>
        <taxon>Bolidophyceae</taxon>
        <taxon>Parmales</taxon>
        <taxon>Triparmaceae</taxon>
        <taxon>Triparma</taxon>
    </lineage>
</organism>
<dbReference type="EMBL" id="BRYA01000220">
    <property type="protein sequence ID" value="GMI44573.1"/>
    <property type="molecule type" value="Genomic_DNA"/>
</dbReference>
<proteinExistence type="predicted"/>
<comment type="caution">
    <text evidence="2">The sequence shown here is derived from an EMBL/GenBank/DDBJ whole genome shotgun (WGS) entry which is preliminary data.</text>
</comment>
<evidence type="ECO:0000256" key="1">
    <source>
        <dbReference type="SAM" id="SignalP"/>
    </source>
</evidence>
<name>A0A9W7GHW8_9STRA</name>
<keyword evidence="3" id="KW-1185">Reference proteome</keyword>
<sequence length="266" mass="29498">MKEIISFVSLFLLLINIVSSFVPSHTLNNALNKKLIPPLSTTSSYSPPRPLHPYSPLHSSFDSSDSSFTSPSSPQTAFTINEFTSASDLHDILTLSSQPLPNRPDGVVVVVKYTSLTLSNTECDYLNLSRAHPDTIFLRCFKEYSGSQSAFSDALVSSTPTYDIYDSGRRVGRVIGEQLDEVDGWIRRFGYVVSKTDLFSEDADVKEQLKLKSGKGGGGGTPRTTGRFVPGYDWDKKGGFFDETAENMENDFIDTYGDWRPQTEDD</sequence>